<proteinExistence type="predicted"/>
<keyword evidence="3" id="KW-1185">Reference proteome</keyword>
<organism evidence="2 3">
    <name type="scientific">Piscinibacter koreensis</name>
    <dbReference type="NCBI Taxonomy" id="2742824"/>
    <lineage>
        <taxon>Bacteria</taxon>
        <taxon>Pseudomonadati</taxon>
        <taxon>Pseudomonadota</taxon>
        <taxon>Betaproteobacteria</taxon>
        <taxon>Burkholderiales</taxon>
        <taxon>Sphaerotilaceae</taxon>
        <taxon>Piscinibacter</taxon>
    </lineage>
</organism>
<feature type="transmembrane region" description="Helical" evidence="1">
    <location>
        <begin position="20"/>
        <end position="41"/>
    </location>
</feature>
<keyword evidence="1" id="KW-1133">Transmembrane helix</keyword>
<evidence type="ECO:0000313" key="3">
    <source>
        <dbReference type="Proteomes" id="UP000529637"/>
    </source>
</evidence>
<keyword evidence="1" id="KW-0812">Transmembrane</keyword>
<evidence type="ECO:0000313" key="2">
    <source>
        <dbReference type="EMBL" id="NUZ07390.1"/>
    </source>
</evidence>
<evidence type="ECO:0000256" key="1">
    <source>
        <dbReference type="SAM" id="Phobius"/>
    </source>
</evidence>
<dbReference type="Proteomes" id="UP000529637">
    <property type="component" value="Unassembled WGS sequence"/>
</dbReference>
<reference evidence="2 3" key="1">
    <citation type="submission" date="2020-06" db="EMBL/GenBank/DDBJ databases">
        <title>Schlegella sp. ID0723 isolated from air conditioner.</title>
        <authorList>
            <person name="Kim D.Y."/>
            <person name="Kim D.-U."/>
        </authorList>
    </citation>
    <scope>NUCLEOTIDE SEQUENCE [LARGE SCALE GENOMIC DNA]</scope>
    <source>
        <strain evidence="2 3">ID0723</strain>
    </source>
</reference>
<protein>
    <submittedName>
        <fullName evidence="2">Uncharacterized protein</fullName>
    </submittedName>
</protein>
<dbReference type="AlphaFoldDB" id="A0A7Y6NQB0"/>
<keyword evidence="1" id="KW-0472">Membrane</keyword>
<sequence>MRSDADSAAEPLGADQRRRVRIFVALHLGALAMIYAIAWSVGGGFAGPSMPAPDALAAVAQKAEAPLIPVTQTPAPATSAPDPLPAWAERVETQAPWEQR</sequence>
<accession>A0A7Y6NQB0</accession>
<dbReference type="EMBL" id="JABWMJ010000008">
    <property type="protein sequence ID" value="NUZ07390.1"/>
    <property type="molecule type" value="Genomic_DNA"/>
</dbReference>
<name>A0A7Y6NQB0_9BURK</name>
<gene>
    <name evidence="2" type="ORF">HQN59_16625</name>
</gene>
<comment type="caution">
    <text evidence="2">The sequence shown here is derived from an EMBL/GenBank/DDBJ whole genome shotgun (WGS) entry which is preliminary data.</text>
</comment>